<organism evidence="2 3">
    <name type="scientific">Candidatus Blautia pullicola</name>
    <dbReference type="NCBI Taxonomy" id="2838498"/>
    <lineage>
        <taxon>Bacteria</taxon>
        <taxon>Bacillati</taxon>
        <taxon>Bacillota</taxon>
        <taxon>Clostridia</taxon>
        <taxon>Lachnospirales</taxon>
        <taxon>Lachnospiraceae</taxon>
        <taxon>Blautia</taxon>
    </lineage>
</organism>
<reference evidence="2" key="1">
    <citation type="journal article" date="2021" name="PeerJ">
        <title>Extensive microbial diversity within the chicken gut microbiome revealed by metagenomics and culture.</title>
        <authorList>
            <person name="Gilroy R."/>
            <person name="Ravi A."/>
            <person name="Getino M."/>
            <person name="Pursley I."/>
            <person name="Horton D.L."/>
            <person name="Alikhan N.F."/>
            <person name="Baker D."/>
            <person name="Gharbi K."/>
            <person name="Hall N."/>
            <person name="Watson M."/>
            <person name="Adriaenssens E.M."/>
            <person name="Foster-Nyarko E."/>
            <person name="Jarju S."/>
            <person name="Secka A."/>
            <person name="Antonio M."/>
            <person name="Oren A."/>
            <person name="Chaudhuri R.R."/>
            <person name="La Ragione R."/>
            <person name="Hildebrand F."/>
            <person name="Pallen M.J."/>
        </authorList>
    </citation>
    <scope>NUCLEOTIDE SEQUENCE</scope>
    <source>
        <strain evidence="2">1068</strain>
    </source>
</reference>
<feature type="coiled-coil region" evidence="1">
    <location>
        <begin position="93"/>
        <end position="120"/>
    </location>
</feature>
<accession>A0A9D2JSW8</accession>
<dbReference type="EMBL" id="DXBG01000255">
    <property type="protein sequence ID" value="HIZ66380.1"/>
    <property type="molecule type" value="Genomic_DNA"/>
</dbReference>
<feature type="non-terminal residue" evidence="2">
    <location>
        <position position="1"/>
    </location>
</feature>
<keyword evidence="1" id="KW-0175">Coiled coil</keyword>
<comment type="caution">
    <text evidence="2">The sequence shown here is derived from an EMBL/GenBank/DDBJ whole genome shotgun (WGS) entry which is preliminary data.</text>
</comment>
<dbReference type="Proteomes" id="UP000824056">
    <property type="component" value="Unassembled WGS sequence"/>
</dbReference>
<evidence type="ECO:0000313" key="2">
    <source>
        <dbReference type="EMBL" id="HIZ66380.1"/>
    </source>
</evidence>
<proteinExistence type="predicted"/>
<protein>
    <recommendedName>
        <fullName evidence="4">Essential protein Yae1 N-terminal domain-containing protein</fullName>
    </recommendedName>
</protein>
<sequence length="122" mass="14452">ITECIREGILKDFLEKNRAEAKSVSIFEYDEEEHMRQEREQFWNKGMREGRRQGIQEGIQKGIQEGIREGITQSEQKLLWNPIQKKLARGKSISQIAKELERTEEEIQAVIEKINRKIQLKK</sequence>
<dbReference type="AlphaFoldDB" id="A0A9D2JSW8"/>
<name>A0A9D2JSW8_9FIRM</name>
<gene>
    <name evidence="2" type="ORF">H9809_10865</name>
</gene>
<reference evidence="2" key="2">
    <citation type="submission" date="2021-04" db="EMBL/GenBank/DDBJ databases">
        <authorList>
            <person name="Gilroy R."/>
        </authorList>
    </citation>
    <scope>NUCLEOTIDE SEQUENCE</scope>
    <source>
        <strain evidence="2">1068</strain>
    </source>
</reference>
<evidence type="ECO:0000313" key="3">
    <source>
        <dbReference type="Proteomes" id="UP000824056"/>
    </source>
</evidence>
<evidence type="ECO:0000256" key="1">
    <source>
        <dbReference type="SAM" id="Coils"/>
    </source>
</evidence>
<evidence type="ECO:0008006" key="4">
    <source>
        <dbReference type="Google" id="ProtNLM"/>
    </source>
</evidence>